<dbReference type="PROSITE" id="PS51367">
    <property type="entry name" value="THAUMATIN_2"/>
    <property type="match status" value="1"/>
</dbReference>
<dbReference type="AlphaFoldDB" id="A0A2P5FSS4"/>
<dbReference type="PANTHER" id="PTHR31048">
    <property type="entry name" value="OS03G0233200 PROTEIN"/>
    <property type="match status" value="1"/>
</dbReference>
<dbReference type="InParanoid" id="A0A2P5FSS4"/>
<comment type="caution">
    <text evidence="3">The sequence shown here is derived from an EMBL/GenBank/DDBJ whole genome shotgun (WGS) entry which is preliminary data.</text>
</comment>
<feature type="disulfide bond" evidence="2">
    <location>
        <begin position="157"/>
        <end position="172"/>
    </location>
</feature>
<dbReference type="InterPro" id="IPR001938">
    <property type="entry name" value="Thaumatin"/>
</dbReference>
<dbReference type="InterPro" id="IPR037176">
    <property type="entry name" value="Osmotin/thaumatin-like_sf"/>
</dbReference>
<dbReference type="EMBL" id="JXTC01000011">
    <property type="protein sequence ID" value="POO00819.1"/>
    <property type="molecule type" value="Genomic_DNA"/>
</dbReference>
<feature type="disulfide bond" evidence="2">
    <location>
        <begin position="149"/>
        <end position="186"/>
    </location>
</feature>
<dbReference type="Proteomes" id="UP000237000">
    <property type="component" value="Unassembled WGS sequence"/>
</dbReference>
<evidence type="ECO:0000256" key="2">
    <source>
        <dbReference type="PIRSR" id="PIRSR002703-1"/>
    </source>
</evidence>
<keyword evidence="2" id="KW-1015">Disulfide bond</keyword>
<dbReference type="PIRSF" id="PIRSF002703">
    <property type="entry name" value="Thaumatin"/>
    <property type="match status" value="1"/>
</dbReference>
<dbReference type="Pfam" id="PF00314">
    <property type="entry name" value="Thaumatin"/>
    <property type="match status" value="1"/>
</dbReference>
<dbReference type="SUPFAM" id="SSF49870">
    <property type="entry name" value="Osmotin, thaumatin-like protein"/>
    <property type="match status" value="1"/>
</dbReference>
<name>A0A2P5FSS4_TREOI</name>
<reference evidence="4" key="1">
    <citation type="submission" date="2016-06" db="EMBL/GenBank/DDBJ databases">
        <title>Parallel loss of symbiosis genes in relatives of nitrogen-fixing non-legume Parasponia.</title>
        <authorList>
            <person name="Van Velzen R."/>
            <person name="Holmer R."/>
            <person name="Bu F."/>
            <person name="Rutten L."/>
            <person name="Van Zeijl A."/>
            <person name="Liu W."/>
            <person name="Santuari L."/>
            <person name="Cao Q."/>
            <person name="Sharma T."/>
            <person name="Shen D."/>
            <person name="Roswanjaya Y."/>
            <person name="Wardhani T."/>
            <person name="Kalhor M.S."/>
            <person name="Jansen J."/>
            <person name="Van den Hoogen J."/>
            <person name="Gungor B."/>
            <person name="Hartog M."/>
            <person name="Hontelez J."/>
            <person name="Verver J."/>
            <person name="Yang W.-C."/>
            <person name="Schijlen E."/>
            <person name="Repin R."/>
            <person name="Schilthuizen M."/>
            <person name="Schranz E."/>
            <person name="Heidstra R."/>
            <person name="Miyata K."/>
            <person name="Fedorova E."/>
            <person name="Kohlen W."/>
            <person name="Bisseling T."/>
            <person name="Smit S."/>
            <person name="Geurts R."/>
        </authorList>
    </citation>
    <scope>NUCLEOTIDE SEQUENCE [LARGE SCALE GENOMIC DNA]</scope>
    <source>
        <strain evidence="4">cv. RG33-2</strain>
    </source>
</reference>
<organism evidence="3 4">
    <name type="scientific">Trema orientale</name>
    <name type="common">Charcoal tree</name>
    <name type="synonym">Celtis orientalis</name>
    <dbReference type="NCBI Taxonomy" id="63057"/>
    <lineage>
        <taxon>Eukaryota</taxon>
        <taxon>Viridiplantae</taxon>
        <taxon>Streptophyta</taxon>
        <taxon>Embryophyta</taxon>
        <taxon>Tracheophyta</taxon>
        <taxon>Spermatophyta</taxon>
        <taxon>Magnoliopsida</taxon>
        <taxon>eudicotyledons</taxon>
        <taxon>Gunneridae</taxon>
        <taxon>Pentapetalae</taxon>
        <taxon>rosids</taxon>
        <taxon>fabids</taxon>
        <taxon>Rosales</taxon>
        <taxon>Cannabaceae</taxon>
        <taxon>Trema</taxon>
    </lineage>
</organism>
<comment type="similarity">
    <text evidence="1">Belongs to the thaumatin family.</text>
</comment>
<dbReference type="OrthoDB" id="745641at2759"/>
<evidence type="ECO:0000313" key="3">
    <source>
        <dbReference type="EMBL" id="POO00819.1"/>
    </source>
</evidence>
<sequence length="243" mass="27083">MSSCCMLRINFGTDSEINLKIRNSCSHTICPALTDPNSQELSDAATEFCLTPSEAKTVATPERKVVLWAQICLTQPDFSCVTGRDCGSTSRQRRPTNATTLVEFAPVATDTRYMMMTTYFVSLIEGFNLPITVVPVGGSTGQYCTSSGCTVDLNKNCPEKLRVMCGDEILGCNYNSNYSDYFQRYCPEARTSPYDDTTLACIAADFFEVTFCASYFPSIARYETQNQEFNMKNKSPKVPMIFF</sequence>
<feature type="disulfide bond" evidence="2">
    <location>
        <begin position="25"/>
        <end position="212"/>
    </location>
</feature>
<dbReference type="SMART" id="SM00205">
    <property type="entry name" value="THN"/>
    <property type="match status" value="1"/>
</dbReference>
<feature type="disulfide bond" evidence="2">
    <location>
        <begin position="144"/>
        <end position="201"/>
    </location>
</feature>
<protein>
    <submittedName>
        <fullName evidence="3">Thaumatin</fullName>
    </submittedName>
</protein>
<feature type="disulfide bond" evidence="2">
    <location>
        <begin position="72"/>
        <end position="80"/>
    </location>
</feature>
<evidence type="ECO:0000313" key="4">
    <source>
        <dbReference type="Proteomes" id="UP000237000"/>
    </source>
</evidence>
<dbReference type="Gene3D" id="2.60.110.10">
    <property type="entry name" value="Thaumatin"/>
    <property type="match status" value="1"/>
</dbReference>
<evidence type="ECO:0000256" key="1">
    <source>
        <dbReference type="ARBA" id="ARBA00010607"/>
    </source>
</evidence>
<gene>
    <name evidence="3" type="primary">TorTLP1</name>
    <name evidence="3" type="ORF">TorRG33x02_034500</name>
</gene>
<keyword evidence="4" id="KW-1185">Reference proteome</keyword>
<accession>A0A2P5FSS4</accession>
<proteinExistence type="inferred from homology"/>
<dbReference type="STRING" id="63057.A0A2P5FSS4"/>